<reference evidence="2 3" key="1">
    <citation type="submission" date="2018-12" db="EMBL/GenBank/DDBJ databases">
        <title>Genome sequencing of Prevotella sp. KCOM 3155 (= JS262).</title>
        <authorList>
            <person name="Kook J.-K."/>
            <person name="Park S.-N."/>
            <person name="Lim Y.K."/>
        </authorList>
    </citation>
    <scope>NUCLEOTIDE SEQUENCE [LARGE SCALE GENOMIC DNA]</scope>
    <source>
        <strain evidence="2 3">KCOM 3155</strain>
    </source>
</reference>
<feature type="chain" id="PRO_5019106565" description="Lipocalin-like domain-containing protein" evidence="1">
    <location>
        <begin position="24"/>
        <end position="137"/>
    </location>
</feature>
<dbReference type="EMBL" id="RYYU01000001">
    <property type="protein sequence ID" value="RUL59859.1"/>
    <property type="molecule type" value="Genomic_DNA"/>
</dbReference>
<evidence type="ECO:0000313" key="2">
    <source>
        <dbReference type="EMBL" id="RUL59859.1"/>
    </source>
</evidence>
<accession>A0A432LLZ8</accession>
<dbReference type="Proteomes" id="UP000278983">
    <property type="component" value="Unassembled WGS sequence"/>
</dbReference>
<dbReference type="RefSeq" id="WP_126678961.1">
    <property type="nucleotide sequence ID" value="NZ_RYYU01000001.1"/>
</dbReference>
<dbReference type="OrthoDB" id="9834248at2"/>
<dbReference type="PROSITE" id="PS51257">
    <property type="entry name" value="PROKAR_LIPOPROTEIN"/>
    <property type="match status" value="1"/>
</dbReference>
<feature type="signal peptide" evidence="1">
    <location>
        <begin position="1"/>
        <end position="23"/>
    </location>
</feature>
<evidence type="ECO:0000256" key="1">
    <source>
        <dbReference type="SAM" id="SignalP"/>
    </source>
</evidence>
<keyword evidence="1" id="KW-0732">Signal</keyword>
<comment type="caution">
    <text evidence="2">The sequence shown here is derived from an EMBL/GenBank/DDBJ whole genome shotgun (WGS) entry which is preliminary data.</text>
</comment>
<keyword evidence="3" id="KW-1185">Reference proteome</keyword>
<evidence type="ECO:0008006" key="4">
    <source>
        <dbReference type="Google" id="ProtNLM"/>
    </source>
</evidence>
<organism evidence="2 3">
    <name type="scientific">Prevotella koreensis</name>
    <dbReference type="NCBI Taxonomy" id="2490854"/>
    <lineage>
        <taxon>Bacteria</taxon>
        <taxon>Pseudomonadati</taxon>
        <taxon>Bacteroidota</taxon>
        <taxon>Bacteroidia</taxon>
        <taxon>Bacteroidales</taxon>
        <taxon>Prevotellaceae</taxon>
        <taxon>Prevotella</taxon>
    </lineage>
</organism>
<name>A0A432LLZ8_9BACT</name>
<gene>
    <name evidence="2" type="ORF">EHV08_08905</name>
</gene>
<proteinExistence type="predicted"/>
<dbReference type="AlphaFoldDB" id="A0A432LLZ8"/>
<sequence length="137" mass="15459">MMKKKFTYLLMAMAMMFTVTSCGDDVETLITGKTLKNTEWSGSFTKMKDGVVDEVKPVTMNFDSDNHGTYVLNDKTCEFDFAINGTKFSLMHGYYTDVNGTYEMESTVLGNTLVMSKTEGNRTETFKLNRGNSNQDK</sequence>
<protein>
    <recommendedName>
        <fullName evidence="4">Lipocalin-like domain-containing protein</fullName>
    </recommendedName>
</protein>
<evidence type="ECO:0000313" key="3">
    <source>
        <dbReference type="Proteomes" id="UP000278983"/>
    </source>
</evidence>